<evidence type="ECO:0000259" key="2">
    <source>
        <dbReference type="Pfam" id="PF01648"/>
    </source>
</evidence>
<dbReference type="OrthoDB" id="9808281at2"/>
<dbReference type="GO" id="GO:0000287">
    <property type="term" value="F:magnesium ion binding"/>
    <property type="evidence" value="ECO:0007669"/>
    <property type="project" value="InterPro"/>
</dbReference>
<evidence type="ECO:0000313" key="3">
    <source>
        <dbReference type="EMBL" id="KPE49078.1"/>
    </source>
</evidence>
<dbReference type="Gene3D" id="3.90.470.20">
    <property type="entry name" value="4'-phosphopantetheinyl transferase domain"/>
    <property type="match status" value="1"/>
</dbReference>
<dbReference type="RefSeq" id="WP_062703455.1">
    <property type="nucleotide sequence ID" value="NZ_LJOD01000026.1"/>
</dbReference>
<dbReference type="Pfam" id="PF01648">
    <property type="entry name" value="ACPS"/>
    <property type="match status" value="1"/>
</dbReference>
<comment type="caution">
    <text evidence="3">The sequence shown here is derived from an EMBL/GenBank/DDBJ whole genome shotgun (WGS) entry which is preliminary data.</text>
</comment>
<dbReference type="AlphaFoldDB" id="A0A0N0ZU79"/>
<evidence type="ECO:0000256" key="1">
    <source>
        <dbReference type="ARBA" id="ARBA00022679"/>
    </source>
</evidence>
<dbReference type="GO" id="GO:0008897">
    <property type="term" value="F:holo-[acyl-carrier-protein] synthase activity"/>
    <property type="evidence" value="ECO:0007669"/>
    <property type="project" value="InterPro"/>
</dbReference>
<evidence type="ECO:0000313" key="4">
    <source>
        <dbReference type="Proteomes" id="UP000037953"/>
    </source>
</evidence>
<protein>
    <recommendedName>
        <fullName evidence="2">4'-phosphopantetheinyl transferase domain-containing protein</fullName>
    </recommendedName>
</protein>
<keyword evidence="1" id="KW-0808">Transferase</keyword>
<gene>
    <name evidence="3" type="ORF">AOB46_22035</name>
</gene>
<sequence>MEFNITKISSVAHLPHFIREEDRRNLCTVRNIYGKEIDPDNQFFISSSDSSTLKVSVMSKKPIGIDIETERIINPKSYDFFLNQKEKDMLKASEHENIPLLLWMIKESFLKLLGTGLHIHPKKITISQKRIFINDLSIRCKIQIFKYQQFYITILEA</sequence>
<dbReference type="InterPro" id="IPR008278">
    <property type="entry name" value="4-PPantetheinyl_Trfase_dom"/>
</dbReference>
<organism evidence="3 4">
    <name type="scientific">Chryseobacterium indologenes</name>
    <name type="common">Flavobacterium indologenes</name>
    <dbReference type="NCBI Taxonomy" id="253"/>
    <lineage>
        <taxon>Bacteria</taxon>
        <taxon>Pseudomonadati</taxon>
        <taxon>Bacteroidota</taxon>
        <taxon>Flavobacteriia</taxon>
        <taxon>Flavobacteriales</taxon>
        <taxon>Weeksellaceae</taxon>
        <taxon>Chryseobacterium group</taxon>
        <taxon>Chryseobacterium</taxon>
    </lineage>
</organism>
<feature type="domain" description="4'-phosphopantetheinyl transferase" evidence="2">
    <location>
        <begin position="62"/>
        <end position="129"/>
    </location>
</feature>
<dbReference type="SUPFAM" id="SSF56214">
    <property type="entry name" value="4'-phosphopantetheinyl transferase"/>
    <property type="match status" value="1"/>
</dbReference>
<dbReference type="EMBL" id="LJOD01000026">
    <property type="protein sequence ID" value="KPE49078.1"/>
    <property type="molecule type" value="Genomic_DNA"/>
</dbReference>
<dbReference type="InterPro" id="IPR037143">
    <property type="entry name" value="4-PPantetheinyl_Trfase_dom_sf"/>
</dbReference>
<proteinExistence type="predicted"/>
<dbReference type="PATRIC" id="fig|253.9.peg.2836"/>
<dbReference type="Proteomes" id="UP000037953">
    <property type="component" value="Unassembled WGS sequence"/>
</dbReference>
<reference evidence="3 4" key="1">
    <citation type="journal article" date="2015" name="Genom Data">
        <title>Draft genome sequence of a multidrug-resistant Chryseobacterium indologenes isolate from Malaysia.</title>
        <authorList>
            <person name="Yu C.Y."/>
            <person name="Ang G.Y."/>
            <person name="Cheng H.J."/>
            <person name="Cheong Y.M."/>
            <person name="Yin W.F."/>
            <person name="Chan K.G."/>
        </authorList>
    </citation>
    <scope>NUCLEOTIDE SEQUENCE [LARGE SCALE GENOMIC DNA]</scope>
    <source>
        <strain evidence="3 4">CI_885</strain>
    </source>
</reference>
<accession>A0A0N0ZU79</accession>
<reference evidence="4" key="2">
    <citation type="submission" date="2015-09" db="EMBL/GenBank/DDBJ databases">
        <title>Draft genome sequence of a multidrug-resistant Chryseobacterium indologenes isolate from Malaysia.</title>
        <authorList>
            <person name="Yu C.Y."/>
            <person name="Ang G.Y."/>
            <person name="Chan K.-G."/>
        </authorList>
    </citation>
    <scope>NUCLEOTIDE SEQUENCE [LARGE SCALE GENOMIC DNA]</scope>
    <source>
        <strain evidence="4">CI_885</strain>
    </source>
</reference>
<name>A0A0N0ZU79_CHRID</name>